<dbReference type="InterPro" id="IPR000999">
    <property type="entry name" value="RNase_III_dom"/>
</dbReference>
<keyword evidence="4" id="KW-0699">rRNA-binding</keyword>
<comment type="cofactor">
    <cofactor evidence="4">
        <name>Mg(2+)</name>
        <dbReference type="ChEBI" id="CHEBI:18420"/>
    </cofactor>
</comment>
<dbReference type="OrthoDB" id="46571at2"/>
<comment type="similarity">
    <text evidence="4">Belongs to the MrnC RNase family.</text>
</comment>
<dbReference type="GO" id="GO:0006364">
    <property type="term" value="P:rRNA processing"/>
    <property type="evidence" value="ECO:0007669"/>
    <property type="project" value="UniProtKB-UniRule"/>
</dbReference>
<dbReference type="STRING" id="100884.GCA_000269565_02639"/>
<dbReference type="Proteomes" id="UP000003157">
    <property type="component" value="Unassembled WGS sequence"/>
</dbReference>
<organism evidence="6 7">
    <name type="scientific">Coprobacillus cateniformis</name>
    <dbReference type="NCBI Taxonomy" id="100884"/>
    <lineage>
        <taxon>Bacteria</taxon>
        <taxon>Bacillati</taxon>
        <taxon>Bacillota</taxon>
        <taxon>Erysipelotrichia</taxon>
        <taxon>Erysipelotrichales</taxon>
        <taxon>Coprobacillaceae</taxon>
        <taxon>Coprobacillus</taxon>
    </lineage>
</organism>
<dbReference type="GO" id="GO:0005737">
    <property type="term" value="C:cytoplasm"/>
    <property type="evidence" value="ECO:0007669"/>
    <property type="project" value="UniProtKB-SubCell"/>
</dbReference>
<dbReference type="HOGENOM" id="CLU_091169_2_0_9"/>
<protein>
    <recommendedName>
        <fullName evidence="4">Mini-ribonuclease 3</fullName>
        <shortName evidence="4">Mini-3</shortName>
        <shortName evidence="4">Mini-RNase 3</shortName>
        <ecNumber evidence="4">3.1.26.-</ecNumber>
    </recommendedName>
    <alternativeName>
        <fullName evidence="4">Mini-RNase III</fullName>
        <shortName evidence="4">Mini-III</shortName>
    </alternativeName>
</protein>
<dbReference type="eggNOG" id="COG1939">
    <property type="taxonomic scope" value="Bacteria"/>
</dbReference>
<evidence type="ECO:0000313" key="7">
    <source>
        <dbReference type="Proteomes" id="UP000003157"/>
    </source>
</evidence>
<keyword evidence="4" id="KW-0694">RNA-binding</keyword>
<accession>E7GDR4</accession>
<evidence type="ECO:0000256" key="1">
    <source>
        <dbReference type="ARBA" id="ARBA00022722"/>
    </source>
</evidence>
<proteinExistence type="inferred from homology"/>
<evidence type="ECO:0000259" key="5">
    <source>
        <dbReference type="Pfam" id="PF00636"/>
    </source>
</evidence>
<feature type="domain" description="RNase III" evidence="5">
    <location>
        <begin position="10"/>
        <end position="108"/>
    </location>
</feature>
<comment type="caution">
    <text evidence="6">The sequence shown here is derived from an EMBL/GenBank/DDBJ whole genome shotgun (WGS) entry which is preliminary data.</text>
</comment>
<dbReference type="GO" id="GO:0004525">
    <property type="term" value="F:ribonuclease III activity"/>
    <property type="evidence" value="ECO:0007669"/>
    <property type="project" value="InterPro"/>
</dbReference>
<comment type="subunit">
    <text evidence="4">Homodimer.</text>
</comment>
<keyword evidence="4" id="KW-0690">Ribosome biogenesis</keyword>
<dbReference type="HAMAP" id="MF_01468">
    <property type="entry name" value="RNase_Mini_III"/>
    <property type="match status" value="1"/>
</dbReference>
<dbReference type="Pfam" id="PF00636">
    <property type="entry name" value="Ribonuclease_3"/>
    <property type="match status" value="1"/>
</dbReference>
<keyword evidence="4" id="KW-0460">Magnesium</keyword>
<dbReference type="PIRSF" id="PIRSF005520">
    <property type="entry name" value="UCP005520"/>
    <property type="match status" value="1"/>
</dbReference>
<gene>
    <name evidence="4" type="primary">mrnC</name>
    <name evidence="6" type="ORF">HMPREF9488_02907</name>
</gene>
<dbReference type="SUPFAM" id="SSF69065">
    <property type="entry name" value="RNase III domain-like"/>
    <property type="match status" value="1"/>
</dbReference>
<keyword evidence="4" id="KW-0963">Cytoplasm</keyword>
<dbReference type="EMBL" id="ADKX01000043">
    <property type="protein sequence ID" value="EFW03717.1"/>
    <property type="molecule type" value="Genomic_DNA"/>
</dbReference>
<dbReference type="GeneID" id="78230453"/>
<dbReference type="InterPro" id="IPR036389">
    <property type="entry name" value="RNase_III_sf"/>
</dbReference>
<evidence type="ECO:0000256" key="4">
    <source>
        <dbReference type="HAMAP-Rule" id="MF_01468"/>
    </source>
</evidence>
<dbReference type="AlphaFoldDB" id="E7GDR4"/>
<keyword evidence="3 4" id="KW-0378">Hydrolase</keyword>
<evidence type="ECO:0000256" key="3">
    <source>
        <dbReference type="ARBA" id="ARBA00022801"/>
    </source>
</evidence>
<name>E7GDR4_9FIRM</name>
<keyword evidence="7" id="KW-1185">Reference proteome</keyword>
<dbReference type="RefSeq" id="WP_008789994.1">
    <property type="nucleotide sequence ID" value="NZ_AKCB01000001.1"/>
</dbReference>
<evidence type="ECO:0000256" key="2">
    <source>
        <dbReference type="ARBA" id="ARBA00022759"/>
    </source>
</evidence>
<dbReference type="PANTHER" id="PTHR34276:SF1">
    <property type="entry name" value="MINI-RIBONUCLEASE 3"/>
    <property type="match status" value="1"/>
</dbReference>
<keyword evidence="4" id="KW-0698">rRNA processing</keyword>
<comment type="function">
    <text evidence="4">Involved in correct processing of both the 5' and 3' ends of 23S rRNA precursor. Processes 30S rRNA precursor transcript even in absence of ribonuclease 3 (Rnc); Rnc processes 30S rRNA into smaller rRNA precursors.</text>
</comment>
<evidence type="ECO:0000313" key="6">
    <source>
        <dbReference type="EMBL" id="EFW03717.1"/>
    </source>
</evidence>
<dbReference type="Gene3D" id="1.10.1520.10">
    <property type="entry name" value="Ribonuclease III domain"/>
    <property type="match status" value="1"/>
</dbReference>
<dbReference type="EC" id="3.1.26.-" evidence="4"/>
<dbReference type="InterPro" id="IPR008226">
    <property type="entry name" value="Mini3_fam"/>
</dbReference>
<keyword evidence="1 4" id="KW-0540">Nuclease</keyword>
<dbReference type="PANTHER" id="PTHR34276">
    <property type="entry name" value="MINI-RIBONUCLEASE 3"/>
    <property type="match status" value="1"/>
</dbReference>
<feature type="active site" evidence="4">
    <location>
        <position position="16"/>
    </location>
</feature>
<dbReference type="GO" id="GO:0019843">
    <property type="term" value="F:rRNA binding"/>
    <property type="evidence" value="ECO:0007669"/>
    <property type="project" value="UniProtKB-UniRule"/>
</dbReference>
<keyword evidence="2 4" id="KW-0255">Endonuclease</keyword>
<reference evidence="6 7" key="1">
    <citation type="submission" date="2010-12" db="EMBL/GenBank/DDBJ databases">
        <title>The Genome Sequence of Coprobacillus sp. strain 29_1.</title>
        <authorList>
            <consortium name="The Broad Institute Genome Sequencing Platform"/>
            <person name="Earl A."/>
            <person name="Ward D."/>
            <person name="Feldgarden M."/>
            <person name="Gevers D."/>
            <person name="Daigneault M."/>
            <person name="Sibley C.D."/>
            <person name="White A."/>
            <person name="Strauss J."/>
            <person name="Allen-Vercoe E."/>
            <person name="Young S.K."/>
            <person name="Zeng Q."/>
            <person name="Gargeya S."/>
            <person name="Fitzgerald M."/>
            <person name="Haas B."/>
            <person name="Abouelleil A."/>
            <person name="Alvarado L."/>
            <person name="Arachchi H.M."/>
            <person name="Berlin A."/>
            <person name="Brown A."/>
            <person name="Chapman S.B."/>
            <person name="Chen Z."/>
            <person name="Dunbar C."/>
            <person name="Freedman E."/>
            <person name="Gearin G."/>
            <person name="Gellesch M."/>
            <person name="Goldberg J."/>
            <person name="Griggs A."/>
            <person name="Gujja S."/>
            <person name="Heilman E."/>
            <person name="Heiman D."/>
            <person name="Howarth C."/>
            <person name="Larson L."/>
            <person name="Lui A."/>
            <person name="MacDonald P.J.P."/>
            <person name="Mehta T."/>
            <person name="Montmayeur A."/>
            <person name="Murphy C."/>
            <person name="Neiman D."/>
            <person name="Pearson M."/>
            <person name="Priest M."/>
            <person name="Roberts A."/>
            <person name="Saif S."/>
            <person name="Shea T."/>
            <person name="Shenoy N."/>
            <person name="Sisk P."/>
            <person name="Stolte C."/>
            <person name="Sykes S."/>
            <person name="White J."/>
            <person name="Yandava C."/>
            <person name="Nusbaum C."/>
            <person name="Birren B."/>
        </authorList>
    </citation>
    <scope>NUCLEOTIDE SEQUENCE [LARGE SCALE GENOMIC DNA]</scope>
    <source>
        <strain evidence="6 7">29_1</strain>
    </source>
</reference>
<comment type="subcellular location">
    <subcellularLocation>
        <location evidence="4">Cytoplasm</location>
    </subcellularLocation>
</comment>
<sequence>MRPELINPLALAYLGDGVFEVYVREYLIVDQEITKPDLLQKAAIQFVSAKAQAAFMKEAMLHEWVDEDEIRIYKRGRNAKNTRVMKNTSVITHNQSSGFEALIGHLYLLKKEKRIQEIFELYKEFVMRNL</sequence>